<comment type="subcellular location">
    <subcellularLocation>
        <location evidence="1">Cell membrane</location>
        <topology evidence="1">Multi-pass membrane protein</topology>
    </subcellularLocation>
</comment>
<dbReference type="OrthoDB" id="9811975at2"/>
<protein>
    <submittedName>
        <fullName evidence="9">Transport system permease protein</fullName>
    </submittedName>
</protein>
<dbReference type="HOGENOM" id="CLU_013016_3_0_0"/>
<dbReference type="RefSeq" id="WP_012806142.1">
    <property type="nucleotide sequence ID" value="NC_013192.1"/>
</dbReference>
<comment type="similarity">
    <text evidence="2">Belongs to the binding-protein-dependent transport system permease family. FecCD subfamily.</text>
</comment>
<evidence type="ECO:0000256" key="3">
    <source>
        <dbReference type="ARBA" id="ARBA00022448"/>
    </source>
</evidence>
<reference evidence="9 10" key="1">
    <citation type="journal article" date="2009" name="Stand. Genomic Sci.">
        <title>Complete genome sequence of Leptotrichia buccalis type strain (C-1013-b).</title>
        <authorList>
            <person name="Ivanova N."/>
            <person name="Gronow S."/>
            <person name="Lapidus A."/>
            <person name="Copeland A."/>
            <person name="Glavina Del Rio T."/>
            <person name="Nolan M."/>
            <person name="Lucas S."/>
            <person name="Chen F."/>
            <person name="Tice H."/>
            <person name="Cheng J.F."/>
            <person name="Saunders E."/>
            <person name="Bruce D."/>
            <person name="Goodwin L."/>
            <person name="Brettin T."/>
            <person name="Detter J.C."/>
            <person name="Han C."/>
            <person name="Pitluck S."/>
            <person name="Mikhailova N."/>
            <person name="Pati A."/>
            <person name="Mavrommatis K."/>
            <person name="Chen A."/>
            <person name="Palaniappan K."/>
            <person name="Land M."/>
            <person name="Hauser L."/>
            <person name="Chang Y.J."/>
            <person name="Jeffries C.D."/>
            <person name="Chain P."/>
            <person name="Rohde C."/>
            <person name="Goker M."/>
            <person name="Bristow J."/>
            <person name="Eisen J.A."/>
            <person name="Markowitz V."/>
            <person name="Hugenholtz P."/>
            <person name="Kyrpides N.C."/>
            <person name="Klenk H.P."/>
        </authorList>
    </citation>
    <scope>NUCLEOTIDE SEQUENCE [LARGE SCALE GENOMIC DNA]</scope>
    <source>
        <strain evidence="10">ATCC 14201 / DSM 1135 / JCM 12969 / NCTC 10249 / C-1013-b</strain>
    </source>
</reference>
<organism evidence="9 10">
    <name type="scientific">Leptotrichia buccalis (strain ATCC 14201 / DSM 1135 / JCM 12969 / NCTC 10249 / C-1013-b)</name>
    <dbReference type="NCBI Taxonomy" id="523794"/>
    <lineage>
        <taxon>Bacteria</taxon>
        <taxon>Fusobacteriati</taxon>
        <taxon>Fusobacteriota</taxon>
        <taxon>Fusobacteriia</taxon>
        <taxon>Fusobacteriales</taxon>
        <taxon>Leptotrichiaceae</taxon>
        <taxon>Leptotrichia</taxon>
    </lineage>
</organism>
<dbReference type="STRING" id="523794.Lebu_0011"/>
<keyword evidence="7 8" id="KW-0472">Membrane</keyword>
<dbReference type="PANTHER" id="PTHR30472:SF27">
    <property type="entry name" value="PETROBACTIN IMPORT SYSTEM PERMEASE PROTEIN YCLN"/>
    <property type="match status" value="1"/>
</dbReference>
<evidence type="ECO:0000313" key="9">
    <source>
        <dbReference type="EMBL" id="ACV37948.1"/>
    </source>
</evidence>
<evidence type="ECO:0000256" key="8">
    <source>
        <dbReference type="SAM" id="Phobius"/>
    </source>
</evidence>
<evidence type="ECO:0000256" key="1">
    <source>
        <dbReference type="ARBA" id="ARBA00004651"/>
    </source>
</evidence>
<feature type="transmembrane region" description="Helical" evidence="8">
    <location>
        <begin position="299"/>
        <end position="318"/>
    </location>
</feature>
<name>C7NCA6_LEPBD</name>
<sequence>MEVTKIKGNNKNIIFLIIILVILSIVSLLTGVQKFTLENLLLGKETQLLIISRIPRLVSILVTGASLGIAGIIVQTISSNKFVSPSTIGTMDWAKFGIMISLIFLGDKSTLLKMTVAFIFALFGTMLFMKVLSKMKIKNVVMIPLIGIMLGNVVNSITGFVAYKFDLIQNIGSWMQGNFALVVKGRYELIYIGIPFLVLAYIYTDKFTIVGIGKDFSANLGLNREKITFIGLIIVSVITASIVVTIGTIPYVGLIIPNIVSIYKGDNMKKSLPDTAILGALFVLICDIAGRIVMYPYEVSISVIMSIVGSLIFLILIFRRYKYAN</sequence>
<dbReference type="GO" id="GO:0022857">
    <property type="term" value="F:transmembrane transporter activity"/>
    <property type="evidence" value="ECO:0007669"/>
    <property type="project" value="InterPro"/>
</dbReference>
<dbReference type="Proteomes" id="UP000001910">
    <property type="component" value="Chromosome"/>
</dbReference>
<feature type="transmembrane region" description="Helical" evidence="8">
    <location>
        <begin position="227"/>
        <end position="254"/>
    </location>
</feature>
<keyword evidence="3" id="KW-0813">Transport</keyword>
<dbReference type="GO" id="GO:0005886">
    <property type="term" value="C:plasma membrane"/>
    <property type="evidence" value="ECO:0007669"/>
    <property type="project" value="UniProtKB-SubCell"/>
</dbReference>
<keyword evidence="4" id="KW-1003">Cell membrane</keyword>
<dbReference type="CDD" id="cd06550">
    <property type="entry name" value="TM_ABC_iron-siderophores_like"/>
    <property type="match status" value="1"/>
</dbReference>
<keyword evidence="6 8" id="KW-1133">Transmembrane helix</keyword>
<dbReference type="eggNOG" id="COG4606">
    <property type="taxonomic scope" value="Bacteria"/>
</dbReference>
<evidence type="ECO:0000256" key="6">
    <source>
        <dbReference type="ARBA" id="ARBA00022989"/>
    </source>
</evidence>
<feature type="transmembrane region" description="Helical" evidence="8">
    <location>
        <begin position="275"/>
        <end position="293"/>
    </location>
</feature>
<dbReference type="InterPro" id="IPR037294">
    <property type="entry name" value="ABC_BtuC-like"/>
</dbReference>
<dbReference type="PANTHER" id="PTHR30472">
    <property type="entry name" value="FERRIC ENTEROBACTIN TRANSPORT SYSTEM PERMEASE PROTEIN"/>
    <property type="match status" value="1"/>
</dbReference>
<dbReference type="KEGG" id="lba:Lebu_0011"/>
<dbReference type="SUPFAM" id="SSF81345">
    <property type="entry name" value="ABC transporter involved in vitamin B12 uptake, BtuC"/>
    <property type="match status" value="1"/>
</dbReference>
<feature type="transmembrane region" description="Helical" evidence="8">
    <location>
        <begin position="141"/>
        <end position="163"/>
    </location>
</feature>
<keyword evidence="5 8" id="KW-0812">Transmembrane</keyword>
<evidence type="ECO:0000256" key="2">
    <source>
        <dbReference type="ARBA" id="ARBA00007935"/>
    </source>
</evidence>
<feature type="transmembrane region" description="Helical" evidence="8">
    <location>
        <begin position="111"/>
        <end position="129"/>
    </location>
</feature>
<dbReference type="InterPro" id="IPR000522">
    <property type="entry name" value="ABC_transptr_permease_BtuC"/>
</dbReference>
<keyword evidence="10" id="KW-1185">Reference proteome</keyword>
<dbReference type="GO" id="GO:0033214">
    <property type="term" value="P:siderophore-iron import into cell"/>
    <property type="evidence" value="ECO:0007669"/>
    <property type="project" value="TreeGrafter"/>
</dbReference>
<dbReference type="AlphaFoldDB" id="C7NCA6"/>
<proteinExistence type="inferred from homology"/>
<evidence type="ECO:0000256" key="5">
    <source>
        <dbReference type="ARBA" id="ARBA00022692"/>
    </source>
</evidence>
<dbReference type="Pfam" id="PF01032">
    <property type="entry name" value="FecCD"/>
    <property type="match status" value="1"/>
</dbReference>
<evidence type="ECO:0000256" key="4">
    <source>
        <dbReference type="ARBA" id="ARBA00022475"/>
    </source>
</evidence>
<evidence type="ECO:0000256" key="7">
    <source>
        <dbReference type="ARBA" id="ARBA00023136"/>
    </source>
</evidence>
<accession>C7NCA6</accession>
<evidence type="ECO:0000313" key="10">
    <source>
        <dbReference type="Proteomes" id="UP000001910"/>
    </source>
</evidence>
<dbReference type="EMBL" id="CP001685">
    <property type="protein sequence ID" value="ACV37948.1"/>
    <property type="molecule type" value="Genomic_DNA"/>
</dbReference>
<feature type="transmembrane region" description="Helical" evidence="8">
    <location>
        <begin position="53"/>
        <end position="74"/>
    </location>
</feature>
<dbReference type="Gene3D" id="1.10.3470.10">
    <property type="entry name" value="ABC transporter involved in vitamin B12 uptake, BtuC"/>
    <property type="match status" value="1"/>
</dbReference>
<feature type="transmembrane region" description="Helical" evidence="8">
    <location>
        <begin position="12"/>
        <end position="33"/>
    </location>
</feature>
<gene>
    <name evidence="9" type="ordered locus">Lebu_0011</name>
</gene>